<sequence length="122" mass="13575">MQRTKPTKSPVPSLPREQTPRQPTTGLSGTQWLEELFCGKQPKSPLLISTFDSSEVTLTPFLEPFHPNEPPIPGPSCSTKPQEDVWTCEPEPEVAPIHSTEQPFGKLSLYFLTLTNFSSPLL</sequence>
<organism evidence="2 3">
    <name type="scientific">Austropuccinia psidii MF-1</name>
    <dbReference type="NCBI Taxonomy" id="1389203"/>
    <lineage>
        <taxon>Eukaryota</taxon>
        <taxon>Fungi</taxon>
        <taxon>Dikarya</taxon>
        <taxon>Basidiomycota</taxon>
        <taxon>Pucciniomycotina</taxon>
        <taxon>Pucciniomycetes</taxon>
        <taxon>Pucciniales</taxon>
        <taxon>Sphaerophragmiaceae</taxon>
        <taxon>Austropuccinia</taxon>
    </lineage>
</organism>
<gene>
    <name evidence="2" type="ORF">O181_020578</name>
</gene>
<accession>A0A9Q3GUM9</accession>
<reference evidence="2" key="1">
    <citation type="submission" date="2021-03" db="EMBL/GenBank/DDBJ databases">
        <title>Draft genome sequence of rust myrtle Austropuccinia psidii MF-1, a brazilian biotype.</title>
        <authorList>
            <person name="Quecine M.C."/>
            <person name="Pachon D.M.R."/>
            <person name="Bonatelli M.L."/>
            <person name="Correr F.H."/>
            <person name="Franceschini L.M."/>
            <person name="Leite T.F."/>
            <person name="Margarido G.R.A."/>
            <person name="Almeida C.A."/>
            <person name="Ferrarezi J.A."/>
            <person name="Labate C.A."/>
        </authorList>
    </citation>
    <scope>NUCLEOTIDE SEQUENCE</scope>
    <source>
        <strain evidence="2">MF-1</strain>
    </source>
</reference>
<evidence type="ECO:0000313" key="3">
    <source>
        <dbReference type="Proteomes" id="UP000765509"/>
    </source>
</evidence>
<proteinExistence type="predicted"/>
<evidence type="ECO:0000313" key="2">
    <source>
        <dbReference type="EMBL" id="MBW0480863.1"/>
    </source>
</evidence>
<feature type="region of interest" description="Disordered" evidence="1">
    <location>
        <begin position="1"/>
        <end position="29"/>
    </location>
</feature>
<name>A0A9Q3GUM9_9BASI</name>
<feature type="compositionally biased region" description="Polar residues" evidence="1">
    <location>
        <begin position="20"/>
        <end position="29"/>
    </location>
</feature>
<comment type="caution">
    <text evidence="2">The sequence shown here is derived from an EMBL/GenBank/DDBJ whole genome shotgun (WGS) entry which is preliminary data.</text>
</comment>
<evidence type="ECO:0000256" key="1">
    <source>
        <dbReference type="SAM" id="MobiDB-lite"/>
    </source>
</evidence>
<dbReference type="AlphaFoldDB" id="A0A9Q3GUM9"/>
<dbReference type="Proteomes" id="UP000765509">
    <property type="component" value="Unassembled WGS sequence"/>
</dbReference>
<keyword evidence="3" id="KW-1185">Reference proteome</keyword>
<protein>
    <submittedName>
        <fullName evidence="2">Uncharacterized protein</fullName>
    </submittedName>
</protein>
<feature type="region of interest" description="Disordered" evidence="1">
    <location>
        <begin position="62"/>
        <end position="84"/>
    </location>
</feature>
<dbReference type="EMBL" id="AVOT02006136">
    <property type="protein sequence ID" value="MBW0480863.1"/>
    <property type="molecule type" value="Genomic_DNA"/>
</dbReference>